<evidence type="ECO:0000313" key="3">
    <source>
        <dbReference type="Proteomes" id="UP000320461"/>
    </source>
</evidence>
<proteinExistence type="predicted"/>
<evidence type="ECO:0000256" key="1">
    <source>
        <dbReference type="SAM" id="MobiDB-lite"/>
    </source>
</evidence>
<dbReference type="AlphaFoldDB" id="A0A4Y3KNE7"/>
<name>A0A4Y3KNE7_9CELL</name>
<dbReference type="Proteomes" id="UP000320461">
    <property type="component" value="Unassembled WGS sequence"/>
</dbReference>
<evidence type="ECO:0008006" key="4">
    <source>
        <dbReference type="Google" id="ProtNLM"/>
    </source>
</evidence>
<feature type="region of interest" description="Disordered" evidence="1">
    <location>
        <begin position="1"/>
        <end position="54"/>
    </location>
</feature>
<dbReference type="Gene3D" id="3.30.1310.10">
    <property type="entry name" value="Nucleoid-associated protein YbaB-like domain"/>
    <property type="match status" value="1"/>
</dbReference>
<dbReference type="EMBL" id="BJLQ01000028">
    <property type="protein sequence ID" value="GEA85176.1"/>
    <property type="molecule type" value="Genomic_DNA"/>
</dbReference>
<feature type="compositionally biased region" description="Polar residues" evidence="1">
    <location>
        <begin position="25"/>
        <end position="35"/>
    </location>
</feature>
<reference evidence="2 3" key="1">
    <citation type="submission" date="2019-06" db="EMBL/GenBank/DDBJ databases">
        <title>Whole genome shotgun sequence of Cellulomonas gelida NBRC 3748.</title>
        <authorList>
            <person name="Hosoyama A."/>
            <person name="Uohara A."/>
            <person name="Ohji S."/>
            <person name="Ichikawa N."/>
        </authorList>
    </citation>
    <scope>NUCLEOTIDE SEQUENCE [LARGE SCALE GENOMIC DNA]</scope>
    <source>
        <strain evidence="2 3">NBRC 3748</strain>
    </source>
</reference>
<comment type="caution">
    <text evidence="2">The sequence shown here is derived from an EMBL/GenBank/DDBJ whole genome shotgun (WGS) entry which is preliminary data.</text>
</comment>
<dbReference type="InterPro" id="IPR036894">
    <property type="entry name" value="YbaB-like_sf"/>
</dbReference>
<organism evidence="2 3">
    <name type="scientific">Cellulomonas gelida</name>
    <dbReference type="NCBI Taxonomy" id="1712"/>
    <lineage>
        <taxon>Bacteria</taxon>
        <taxon>Bacillati</taxon>
        <taxon>Actinomycetota</taxon>
        <taxon>Actinomycetes</taxon>
        <taxon>Micrococcales</taxon>
        <taxon>Cellulomonadaceae</taxon>
        <taxon>Cellulomonas</taxon>
    </lineage>
</organism>
<protein>
    <recommendedName>
        <fullName evidence="4">YbaB/EbfC DNA-binding family protein</fullName>
    </recommendedName>
</protein>
<sequence length="176" mass="18153">MTTTNGNPDRFVPQATRRVPRTVPATGQASPSATPHTGVPLAPPPRVPDAAPPAAGVWVDGAEERVAAELVDARRHAQELAALRDDMDAVRGAARSPGGDVGVEVDARGRLVRLRLTDGACALRPAGLARLVEDTARAAAAAADRSAVALVEERFGRGSAIAAAVREDLTPPTARP</sequence>
<dbReference type="RefSeq" id="WP_141371218.1">
    <property type="nucleotide sequence ID" value="NZ_BJLQ01000028.1"/>
</dbReference>
<keyword evidence="3" id="KW-1185">Reference proteome</keyword>
<evidence type="ECO:0000313" key="2">
    <source>
        <dbReference type="EMBL" id="GEA85176.1"/>
    </source>
</evidence>
<accession>A0A4Y3KNE7</accession>
<gene>
    <name evidence="2" type="ORF">CGE01nite_24270</name>
</gene>
<feature type="compositionally biased region" description="Pro residues" evidence="1">
    <location>
        <begin position="41"/>
        <end position="51"/>
    </location>
</feature>